<evidence type="ECO:0000313" key="2">
    <source>
        <dbReference type="Proteomes" id="UP000254937"/>
    </source>
</evidence>
<keyword evidence="2" id="KW-1185">Reference proteome</keyword>
<proteinExistence type="predicted"/>
<name>A0A370PFZ4_ASPPH</name>
<reference evidence="1 2" key="1">
    <citation type="submission" date="2018-07" db="EMBL/GenBank/DDBJ databases">
        <title>Section-level genome sequencing of Aspergillus section Nigri to investigate inter- and intra-species variation.</title>
        <authorList>
            <consortium name="DOE Joint Genome Institute"/>
            <person name="Vesth T.C."/>
            <person name="Nybo J.L."/>
            <person name="Theobald S."/>
            <person name="Frisvad J.C."/>
            <person name="Larsen T.O."/>
            <person name="Nielsen K.F."/>
            <person name="Hoof J.B."/>
            <person name="Brandl J."/>
            <person name="Salamov A."/>
            <person name="Riley R."/>
            <person name="Gladden J.M."/>
            <person name="Phatale P."/>
            <person name="Nielsen M.T."/>
            <person name="Lyhne E.K."/>
            <person name="Kogle M.E."/>
            <person name="Strasser K."/>
            <person name="McDonnell E."/>
            <person name="Barry K."/>
            <person name="Clum A."/>
            <person name="Chen C."/>
            <person name="Nolan M."/>
            <person name="Sandor L."/>
            <person name="Kuo A."/>
            <person name="Lipzen A."/>
            <person name="Hainaut M."/>
            <person name="Drula E."/>
            <person name="Tsang A."/>
            <person name="Magnuson J.K."/>
            <person name="Henrissat B."/>
            <person name="Wiebenga A."/>
            <person name="Simmons B.A."/>
            <person name="Makela M.R."/>
            <person name="De vries R.P."/>
            <person name="Grigoriev I.V."/>
            <person name="Mortensen U.H."/>
            <person name="Baker S.E."/>
            <person name="Andersen M.R."/>
        </authorList>
    </citation>
    <scope>NUCLEOTIDE SEQUENCE [LARGE SCALE GENOMIC DNA]</scope>
    <source>
        <strain evidence="1 2">ATCC 13157</strain>
    </source>
</reference>
<evidence type="ECO:0000313" key="1">
    <source>
        <dbReference type="EMBL" id="RDK41093.1"/>
    </source>
</evidence>
<dbReference type="EMBL" id="KZ851856">
    <property type="protein sequence ID" value="RDK41093.1"/>
    <property type="molecule type" value="Genomic_DNA"/>
</dbReference>
<gene>
    <name evidence="1" type="ORF">M752DRAFT_294766</name>
</gene>
<protein>
    <submittedName>
        <fullName evidence="1">Uncharacterized protein</fullName>
    </submittedName>
</protein>
<accession>A0A370PFZ4</accession>
<organism evidence="1 2">
    <name type="scientific">Aspergillus phoenicis ATCC 13157</name>
    <dbReference type="NCBI Taxonomy" id="1353007"/>
    <lineage>
        <taxon>Eukaryota</taxon>
        <taxon>Fungi</taxon>
        <taxon>Dikarya</taxon>
        <taxon>Ascomycota</taxon>
        <taxon>Pezizomycotina</taxon>
        <taxon>Eurotiomycetes</taxon>
        <taxon>Eurotiomycetidae</taxon>
        <taxon>Eurotiales</taxon>
        <taxon>Aspergillaceae</taxon>
        <taxon>Aspergillus</taxon>
    </lineage>
</organism>
<dbReference type="Proteomes" id="UP000254937">
    <property type="component" value="Unassembled WGS sequence"/>
</dbReference>
<sequence length="150" mass="16792">MEVQKNIHSFSFRASPLSAPTCNLATCAASFDTPSISSPEGQLRYSDQLLVHYNPAVVPYFLVRYIRALFYTRDCATEFPSVSSRAASQGCWDVTLDRVSNAMLPLGSRGDYFRRESYGQHPPPQRASTTICACLLPKYRVANIPSDYRL</sequence>
<dbReference type="AlphaFoldDB" id="A0A370PFZ4"/>